<dbReference type="Proteomes" id="UP001059596">
    <property type="component" value="Unassembled WGS sequence"/>
</dbReference>
<organism evidence="1 2">
    <name type="scientific">Drosophila gunungcola</name>
    <name type="common">fruit fly</name>
    <dbReference type="NCBI Taxonomy" id="103775"/>
    <lineage>
        <taxon>Eukaryota</taxon>
        <taxon>Metazoa</taxon>
        <taxon>Ecdysozoa</taxon>
        <taxon>Arthropoda</taxon>
        <taxon>Hexapoda</taxon>
        <taxon>Insecta</taxon>
        <taxon>Pterygota</taxon>
        <taxon>Neoptera</taxon>
        <taxon>Endopterygota</taxon>
        <taxon>Diptera</taxon>
        <taxon>Brachycera</taxon>
        <taxon>Muscomorpha</taxon>
        <taxon>Ephydroidea</taxon>
        <taxon>Drosophilidae</taxon>
        <taxon>Drosophila</taxon>
        <taxon>Sophophora</taxon>
    </lineage>
</organism>
<keyword evidence="2" id="KW-1185">Reference proteome</keyword>
<comment type="caution">
    <text evidence="1">The sequence shown here is derived from an EMBL/GenBank/DDBJ whole genome shotgun (WGS) entry which is preliminary data.</text>
</comment>
<gene>
    <name evidence="1" type="ORF">M5D96_014023</name>
</gene>
<proteinExistence type="predicted"/>
<evidence type="ECO:0000313" key="2">
    <source>
        <dbReference type="Proteomes" id="UP001059596"/>
    </source>
</evidence>
<sequence>MAFPDFGIRQHTSSGTGTWALYNFGPLFMGQAEERQRCSEKNVVENCAIVLQFIG</sequence>
<dbReference type="AlphaFoldDB" id="A0A9P9YA71"/>
<dbReference type="EMBL" id="JAMKOV010000163">
    <property type="protein sequence ID" value="KAI8033234.1"/>
    <property type="molecule type" value="Genomic_DNA"/>
</dbReference>
<name>A0A9P9YA71_9MUSC</name>
<protein>
    <submittedName>
        <fullName evidence="1">Uncharacterized protein</fullName>
    </submittedName>
</protein>
<reference evidence="1" key="1">
    <citation type="journal article" date="2023" name="Genome Biol. Evol.">
        <title>Long-read-based Genome Assembly of Drosophila gunungcola Reveals Fewer Chemosensory Genes in Flower-breeding Species.</title>
        <authorList>
            <person name="Negi A."/>
            <person name="Liao B.Y."/>
            <person name="Yeh S.D."/>
        </authorList>
    </citation>
    <scope>NUCLEOTIDE SEQUENCE</scope>
    <source>
        <strain evidence="1">Sukarami</strain>
    </source>
</reference>
<evidence type="ECO:0000313" key="1">
    <source>
        <dbReference type="EMBL" id="KAI8033234.1"/>
    </source>
</evidence>
<accession>A0A9P9YA71</accession>